<evidence type="ECO:0000313" key="1">
    <source>
        <dbReference type="Proteomes" id="UP000887579"/>
    </source>
</evidence>
<reference evidence="2" key="1">
    <citation type="submission" date="2022-11" db="UniProtKB">
        <authorList>
            <consortium name="WormBaseParasite"/>
        </authorList>
    </citation>
    <scope>IDENTIFICATION</scope>
</reference>
<dbReference type="WBParaSite" id="ES5_v2.g6833.t1">
    <property type="protein sequence ID" value="ES5_v2.g6833.t1"/>
    <property type="gene ID" value="ES5_v2.g6833"/>
</dbReference>
<proteinExistence type="predicted"/>
<evidence type="ECO:0000313" key="2">
    <source>
        <dbReference type="WBParaSite" id="ES5_v2.g6833.t1"/>
    </source>
</evidence>
<accession>A0AC34GQG6</accession>
<sequence>MMKGELKFTSRLLDTVPMNSIDEINDKMMPENPERQKDIFEDIDGDQMLSEQDESILRTELSKFETLKKLKPATRRPRKSEVVTSSNKILRHHDFEIVNHYKWNGCEPTKTLVVKDTKKNLNEETQCYAYHYYTRTNSFVCNGCIKLGKNVSAKFQLQGDEKIIELSKRDHICKSISYEKVMEKRNPVYIEKPYFEIRYDGTTENLITFTNDDYSIGNEYYYDVVKNTFLCKACTKQHNIYVSAKLIEKNGENFVRLNRPHVCQPKDVKEIIVKEPDFVMLKKNQVFIFSSKELNMGYKYFYNSKIRCYLCCDCHENNRHVSAKSFLEENNNQCFKLSKNEHICKPIKYQCDISEIKQPDLIWPKAHEGNTEYEHFLTKMRLVHPHGICPLIATTYVITSAPPGSTVERKASSILYVGYSDDPKKRFEQHLHNKGIVRDLEKQYGGVGGGFLNFQLQNQRPGSWKSNDEPGGFRSIIKNPYDPPHNNLVLAFAKAIMNGTANNEMIWSSDVKRKPRS</sequence>
<name>A0AC34GQG6_9BILA</name>
<organism evidence="1 2">
    <name type="scientific">Panagrolaimus sp. ES5</name>
    <dbReference type="NCBI Taxonomy" id="591445"/>
    <lineage>
        <taxon>Eukaryota</taxon>
        <taxon>Metazoa</taxon>
        <taxon>Ecdysozoa</taxon>
        <taxon>Nematoda</taxon>
        <taxon>Chromadorea</taxon>
        <taxon>Rhabditida</taxon>
        <taxon>Tylenchina</taxon>
        <taxon>Panagrolaimomorpha</taxon>
        <taxon>Panagrolaimoidea</taxon>
        <taxon>Panagrolaimidae</taxon>
        <taxon>Panagrolaimus</taxon>
    </lineage>
</organism>
<dbReference type="Proteomes" id="UP000887579">
    <property type="component" value="Unplaced"/>
</dbReference>
<protein>
    <submittedName>
        <fullName evidence="2">GIY-YIG domain-containing protein</fullName>
    </submittedName>
</protein>